<evidence type="ECO:0000259" key="1">
    <source>
        <dbReference type="Pfam" id="PF12146"/>
    </source>
</evidence>
<dbReference type="AlphaFoldDB" id="A0A2S9JWM5"/>
<dbReference type="InterPro" id="IPR022742">
    <property type="entry name" value="Hydrolase_4"/>
</dbReference>
<keyword evidence="3" id="KW-1185">Reference proteome</keyword>
<dbReference type="Proteomes" id="UP000238563">
    <property type="component" value="Unassembled WGS sequence"/>
</dbReference>
<evidence type="ECO:0000313" key="3">
    <source>
        <dbReference type="Proteomes" id="UP000238563"/>
    </source>
</evidence>
<organism evidence="2 3">
    <name type="scientific">Phyllobacterium myrsinacearum</name>
    <dbReference type="NCBI Taxonomy" id="28101"/>
    <lineage>
        <taxon>Bacteria</taxon>
        <taxon>Pseudomonadati</taxon>
        <taxon>Pseudomonadota</taxon>
        <taxon>Alphaproteobacteria</taxon>
        <taxon>Hyphomicrobiales</taxon>
        <taxon>Phyllobacteriaceae</taxon>
        <taxon>Phyllobacterium</taxon>
    </lineage>
</organism>
<protein>
    <submittedName>
        <fullName evidence="2">Lysophospholipase</fullName>
    </submittedName>
</protein>
<feature type="domain" description="Serine aminopeptidase S33" evidence="1">
    <location>
        <begin position="41"/>
        <end position="295"/>
    </location>
</feature>
<dbReference type="RefSeq" id="WP_105731865.1">
    <property type="nucleotide sequence ID" value="NZ_PVBT01000001.1"/>
</dbReference>
<dbReference type="Gene3D" id="3.40.50.1820">
    <property type="entry name" value="alpha/beta hydrolase"/>
    <property type="match status" value="1"/>
</dbReference>
<gene>
    <name evidence="2" type="ORF">C5750_00190</name>
</gene>
<dbReference type="InterPro" id="IPR029058">
    <property type="entry name" value="AB_hydrolase_fold"/>
</dbReference>
<dbReference type="OrthoDB" id="9788260at2"/>
<evidence type="ECO:0000313" key="2">
    <source>
        <dbReference type="EMBL" id="PRD57622.1"/>
    </source>
</evidence>
<dbReference type="SUPFAM" id="SSF53474">
    <property type="entry name" value="alpha/beta-Hydrolases"/>
    <property type="match status" value="1"/>
</dbReference>
<reference evidence="2 3" key="1">
    <citation type="submission" date="2018-02" db="EMBL/GenBank/DDBJ databases">
        <title>The draft genome of Phyllobacterium myrsinacearum DSM5892.</title>
        <authorList>
            <person name="Li L."/>
            <person name="Liu L."/>
            <person name="Zhang X."/>
            <person name="Wang T."/>
        </authorList>
    </citation>
    <scope>NUCLEOTIDE SEQUENCE [LARGE SCALE GENOMIC DNA]</scope>
    <source>
        <strain evidence="2 3">DSM 5892</strain>
    </source>
</reference>
<dbReference type="EMBL" id="PVBT01000001">
    <property type="protein sequence ID" value="PRD57622.1"/>
    <property type="molecule type" value="Genomic_DNA"/>
</dbReference>
<dbReference type="PANTHER" id="PTHR11614">
    <property type="entry name" value="PHOSPHOLIPASE-RELATED"/>
    <property type="match status" value="1"/>
</dbReference>
<proteinExistence type="predicted"/>
<sequence>MTHPLVETAANPTPQDARVAALPLKGGRQLRYAIFPATTHPVQGTVIILQGRNECIEKYFETIRDIAKRGFAVATFDWRGQGGSSRLLKDPLRGHVRRFDHYAADLELLFESVLLPDCRGPFYVLAHSTGALAALLAAPALANRIRRMVLMVPLLDVNGSRLGKILLSAVANTLRLTGLGGMYIRGGKPVIKPFALNEVTSDAARYLRNSEIVKTAPELAIGGPTAGWIASAAKAIKRVTNPDYIEAIRIPTLVVAAGADSVVSTPAIERYALQLRNATLITIDGAKHEILQEKDFYREQFFAAFDAFIPGTGGDMAGIENEQAT</sequence>
<comment type="caution">
    <text evidence="2">The sequence shown here is derived from an EMBL/GenBank/DDBJ whole genome shotgun (WGS) entry which is preliminary data.</text>
</comment>
<dbReference type="Pfam" id="PF12146">
    <property type="entry name" value="Hydrolase_4"/>
    <property type="match status" value="1"/>
</dbReference>
<dbReference type="InterPro" id="IPR051044">
    <property type="entry name" value="MAG_DAG_Lipase"/>
</dbReference>
<name>A0A2S9JWM5_9HYPH</name>
<accession>A0A2S9JWM5</accession>